<evidence type="ECO:0000313" key="2">
    <source>
        <dbReference type="Proteomes" id="UP001055072"/>
    </source>
</evidence>
<gene>
    <name evidence="1" type="ORF">BDY19DRAFT_947667</name>
</gene>
<evidence type="ECO:0000313" key="1">
    <source>
        <dbReference type="EMBL" id="KAI0088455.1"/>
    </source>
</evidence>
<comment type="caution">
    <text evidence="1">The sequence shown here is derived from an EMBL/GenBank/DDBJ whole genome shotgun (WGS) entry which is preliminary data.</text>
</comment>
<sequence>MANNSHRAQHHPQHSQSLYPSFVPTPPYSPYPPHPQPHHASTYPPPPLPHRPPPVTSSYPSPPPSAGPPPSHHAHAHSYSYGGNPTSPPPTPQSPPGGGYAVSPPPPQHQQQQQQPNATSGYKPVSFDGPSGTNVESFYGNLLDPLTHRPTEIFSRLTDSLFFYTDTQCDIPGLRNTRVIEPAKYAWMTMRCGASLDEARLIMEYIESLYESAGLPVQYRSPTPQTQTQYQSQDGGRAIAVLDQRAFLHSAVFEARADPEETWKFWQKALTLLTLTDPSTSLPFPIPIPRTAFPPAPDLTLATVYQQWQMRVAIDVQSKKTVRDVQRQIAAVVGVQRQQAYLPSSVPTYLPAQSQTFLAPQTYLPTQTQTYLPASAPPTDGGGEHANKLDAITSVATLLNTGLTIFGAGSGGVTGFGN</sequence>
<dbReference type="EMBL" id="MU274913">
    <property type="protein sequence ID" value="KAI0088455.1"/>
    <property type="molecule type" value="Genomic_DNA"/>
</dbReference>
<organism evidence="1 2">
    <name type="scientific">Irpex rosettiformis</name>
    <dbReference type="NCBI Taxonomy" id="378272"/>
    <lineage>
        <taxon>Eukaryota</taxon>
        <taxon>Fungi</taxon>
        <taxon>Dikarya</taxon>
        <taxon>Basidiomycota</taxon>
        <taxon>Agaricomycotina</taxon>
        <taxon>Agaricomycetes</taxon>
        <taxon>Polyporales</taxon>
        <taxon>Irpicaceae</taxon>
        <taxon>Irpex</taxon>
    </lineage>
</organism>
<protein>
    <submittedName>
        <fullName evidence="1">Uncharacterized protein</fullName>
    </submittedName>
</protein>
<accession>A0ACB8U2F9</accession>
<reference evidence="1" key="1">
    <citation type="journal article" date="2021" name="Environ. Microbiol.">
        <title>Gene family expansions and transcriptome signatures uncover fungal adaptations to wood decay.</title>
        <authorList>
            <person name="Hage H."/>
            <person name="Miyauchi S."/>
            <person name="Viragh M."/>
            <person name="Drula E."/>
            <person name="Min B."/>
            <person name="Chaduli D."/>
            <person name="Navarro D."/>
            <person name="Favel A."/>
            <person name="Norest M."/>
            <person name="Lesage-Meessen L."/>
            <person name="Balint B."/>
            <person name="Merenyi Z."/>
            <person name="de Eugenio L."/>
            <person name="Morin E."/>
            <person name="Martinez A.T."/>
            <person name="Baldrian P."/>
            <person name="Stursova M."/>
            <person name="Martinez M.J."/>
            <person name="Novotny C."/>
            <person name="Magnuson J.K."/>
            <person name="Spatafora J.W."/>
            <person name="Maurice S."/>
            <person name="Pangilinan J."/>
            <person name="Andreopoulos W."/>
            <person name="LaButti K."/>
            <person name="Hundley H."/>
            <person name="Na H."/>
            <person name="Kuo A."/>
            <person name="Barry K."/>
            <person name="Lipzen A."/>
            <person name="Henrissat B."/>
            <person name="Riley R."/>
            <person name="Ahrendt S."/>
            <person name="Nagy L.G."/>
            <person name="Grigoriev I.V."/>
            <person name="Martin F."/>
            <person name="Rosso M.N."/>
        </authorList>
    </citation>
    <scope>NUCLEOTIDE SEQUENCE</scope>
    <source>
        <strain evidence="1">CBS 384.51</strain>
    </source>
</reference>
<keyword evidence="2" id="KW-1185">Reference proteome</keyword>
<dbReference type="Proteomes" id="UP001055072">
    <property type="component" value="Unassembled WGS sequence"/>
</dbReference>
<name>A0ACB8U2F9_9APHY</name>
<proteinExistence type="predicted"/>